<feature type="compositionally biased region" description="Basic and acidic residues" evidence="1">
    <location>
        <begin position="716"/>
        <end position="726"/>
    </location>
</feature>
<dbReference type="InterPro" id="IPR050742">
    <property type="entry name" value="Helicase_Restrict-Modif_Enz"/>
</dbReference>
<dbReference type="InterPro" id="IPR014001">
    <property type="entry name" value="Helicase_ATP-bd"/>
</dbReference>
<dbReference type="GO" id="GO:0032259">
    <property type="term" value="P:methylation"/>
    <property type="evidence" value="ECO:0007669"/>
    <property type="project" value="InterPro"/>
</dbReference>
<dbReference type="CDD" id="cd22333">
    <property type="entry name" value="LlaBIII_nuclease-like"/>
    <property type="match status" value="1"/>
</dbReference>
<dbReference type="SMART" id="SM00487">
    <property type="entry name" value="DEXDc"/>
    <property type="match status" value="1"/>
</dbReference>
<sequence>MTTAAPEGINEALPATDDLLVPAHAVDSERGQAASARAFDDLLTQYRTLSDSERMKGNLFEQLVRQYLLNDAQMKNEFEEVYLWKDWPGNGGRPDTGIDLVGILRSKDPEAKDAVAIQCKFYGPNKRIQKRDIDSFLSESGKAPFTGRILVETTGREWSSNAKSAIEGQQLPVINIGLTDLRNSDIDWTTYQLKVPEAGAKHLKRKVLRDHQVDAIRDVFEGFERSERGTLVMACGTGKTFTSLKIAEKLAEDNDGRARVLFMVPSLSLMSQTLGEWATECAMPFHAWSVCSDIKVNRRRANQDDIADISVTDLKTPPTTDPKKLAASLRAHEDEDGLQVVFATYQSIDVVAEAQVLGGADWRDFDLIICDEAHRTTGVTLSGENESAFVKIHDNALIRADKRLYMTATPRLFKPEVKNAAKEKDAVLASMDDPELFGPVFHRLGFGQAVTAGLLSDYKVVVLAVPEDQVSDFYQAQTAEGGELNLPEVAKLAGVWNALAKRKSGTLDVSYGEDLTPMRRAVAFTKDIKTSKWVADDFPTLVADHLQDLTNDDTTDNLGVEARHVDGTMNAIVRGESLDWLKEDINQDSDVTPTCRILTNAKCLTEGVDVPSLDAVIFLNPRRSQVDVIQAVGRVMRKAPDKEFGYVILPIAIPMGMTPEEALADNERYKVIWQVLQALRAHDERIDATINSIGYNTGDPTSILVDIVDFTKTKPKEKKDHLKDGPTDEGDDEPTDNSDTKPREIQGQFLFSPFDWKDAVYSKIVKKVGDRMYWDDWSKDIADIASRYIHLIDNLLEDETLQDTFKKFVDSLQQILNPSIDWAQAVEMLAQHLITKPLFDAMFDDQEFAKQNPVSRAMQAILDAIGDNKVFVRERQPLEDFYSKMVERIKGIDNIAGKQEIMRTLYDNFFSKAFPDMADRLGIVFTPVPVVDYILHSANDALKEHFGKTLGDPGINLLEPFLGTGTFISRLLSSDIIKPDQLEHKYKHEIFGNEIVLLSYYIASINIENTYRQVRIDQGYPDEYTEFEGITLTDTFQLHEGDEKLEGDGFDFAENVERLKRQRQSKIKVIVMNPPYSAGQQSANDNNQNLKYPRLDSRIEQTYAAHSSGTNKNSLYDSYYRALRWASDRIGDKGIVAFVSNNSFLDGNTADGVRLTLQDEFSDIYIYNLKGNARSQGEKRRREGGGVFDAGSRTGITIAVLVKKMGHEGQARIHYAEVDDYLTRQEKLDEIASNGSITETQFRSVQPNEHGDWISQRDERFITFQPIGDKATKGQSNTPGLFKLYSGGLKTNRDSWCYNFSADAVADNMSRMIDNYNHSVEGGETSKTVSTDPTKVSWNRALLKNLDQSRTHDFVPEAIRLSMYRPFTKESVYFSRDMNDMIYQLPQLFPTPRHPNLLTTLSPSGGKPFMPLLSSVIPDLHFNGDAQCFPLYTWTKMPVDEGGEPSLFESASTDPDVDTTNLVFDFDCPIGNQVPQWIDGYERQDNITDATLAAYREHYGDSRSPRGERISKEDIFFYVYALLHHPDYRERFEADLKKMLPRIPMVPGFWEFSSIGRELADLHVNYESVEPYPIEENWSLGAPTDEWERCRVTKLAWGKKGKEKDFTKLVYNPHLTFSGIPDGINDYQIGGRSPLEWMIDRYQVKRDPKSGILNDPNDYFREVGNPRYLVDLIRSLVTVSVRTQELVQALPELVLDQDSK</sequence>
<dbReference type="PANTHER" id="PTHR47396">
    <property type="entry name" value="TYPE I RESTRICTION ENZYME ECOKI R PROTEIN"/>
    <property type="match status" value="1"/>
</dbReference>
<evidence type="ECO:0000259" key="2">
    <source>
        <dbReference type="PROSITE" id="PS51192"/>
    </source>
</evidence>
<dbReference type="SUPFAM" id="SSF52540">
    <property type="entry name" value="P-loop containing nucleoside triphosphate hydrolases"/>
    <property type="match status" value="1"/>
</dbReference>
<feature type="region of interest" description="Disordered" evidence="1">
    <location>
        <begin position="716"/>
        <end position="743"/>
    </location>
</feature>
<dbReference type="PANTHER" id="PTHR47396:SF1">
    <property type="entry name" value="ATP-DEPENDENT HELICASE IRC3-RELATED"/>
    <property type="match status" value="1"/>
</dbReference>
<evidence type="ECO:0000313" key="4">
    <source>
        <dbReference type="Proteomes" id="UP000470875"/>
    </source>
</evidence>
<gene>
    <name evidence="3" type="ORF">FYJ24_00575</name>
</gene>
<dbReference type="GO" id="GO:0003677">
    <property type="term" value="F:DNA binding"/>
    <property type="evidence" value="ECO:0007669"/>
    <property type="project" value="InterPro"/>
</dbReference>
<evidence type="ECO:0000313" key="3">
    <source>
        <dbReference type="EMBL" id="MSS83283.1"/>
    </source>
</evidence>
<dbReference type="InterPro" id="IPR041635">
    <property type="entry name" value="Type_ISP_LLaBIII_C"/>
</dbReference>
<feature type="compositionally biased region" description="Acidic residues" evidence="1">
    <location>
        <begin position="727"/>
        <end position="736"/>
    </location>
</feature>
<dbReference type="Pfam" id="PF00271">
    <property type="entry name" value="Helicase_C"/>
    <property type="match status" value="1"/>
</dbReference>
<dbReference type="SUPFAM" id="SSF52980">
    <property type="entry name" value="Restriction endonuclease-like"/>
    <property type="match status" value="1"/>
</dbReference>
<dbReference type="GO" id="GO:0005524">
    <property type="term" value="F:ATP binding"/>
    <property type="evidence" value="ECO:0007669"/>
    <property type="project" value="InterPro"/>
</dbReference>
<keyword evidence="3" id="KW-0347">Helicase</keyword>
<dbReference type="Proteomes" id="UP000470875">
    <property type="component" value="Unassembled WGS sequence"/>
</dbReference>
<keyword evidence="3" id="KW-0067">ATP-binding</keyword>
<dbReference type="PRINTS" id="PR00507">
    <property type="entry name" value="N12N6MTFRASE"/>
</dbReference>
<dbReference type="InterPro" id="IPR002052">
    <property type="entry name" value="DNA_methylase_N6_adenine_CS"/>
</dbReference>
<organism evidence="3 4">
    <name type="scientific">Scrofimicrobium canadense</name>
    <dbReference type="NCBI Taxonomy" id="2652290"/>
    <lineage>
        <taxon>Bacteria</taxon>
        <taxon>Bacillati</taxon>
        <taxon>Actinomycetota</taxon>
        <taxon>Actinomycetes</taxon>
        <taxon>Actinomycetales</taxon>
        <taxon>Actinomycetaceae</taxon>
        <taxon>Scrofimicrobium</taxon>
    </lineage>
</organism>
<dbReference type="InterPro" id="IPR039442">
    <property type="entry name" value="Mrr-like_dom"/>
</dbReference>
<dbReference type="Pfam" id="PF04851">
    <property type="entry name" value="ResIII"/>
    <property type="match status" value="1"/>
</dbReference>
<dbReference type="InterPro" id="IPR027417">
    <property type="entry name" value="P-loop_NTPase"/>
</dbReference>
<dbReference type="Pfam" id="PF18135">
    <property type="entry name" value="Type_ISP_C"/>
    <property type="match status" value="1"/>
</dbReference>
<keyword evidence="3" id="KW-0547">Nucleotide-binding</keyword>
<dbReference type="InterPro" id="IPR011335">
    <property type="entry name" value="Restrct_endonuc-II-like"/>
</dbReference>
<proteinExistence type="predicted"/>
<dbReference type="SUPFAM" id="SSF53335">
    <property type="entry name" value="S-adenosyl-L-methionine-dependent methyltransferases"/>
    <property type="match status" value="1"/>
</dbReference>
<dbReference type="Pfam" id="PF13156">
    <property type="entry name" value="Mrr_cat_2"/>
    <property type="match status" value="1"/>
</dbReference>
<dbReference type="GO" id="GO:0005829">
    <property type="term" value="C:cytosol"/>
    <property type="evidence" value="ECO:0007669"/>
    <property type="project" value="TreeGrafter"/>
</dbReference>
<evidence type="ECO:0000256" key="1">
    <source>
        <dbReference type="SAM" id="MobiDB-lite"/>
    </source>
</evidence>
<dbReference type="InterPro" id="IPR006935">
    <property type="entry name" value="Helicase/UvrB_N"/>
</dbReference>
<dbReference type="EMBL" id="VULO01000001">
    <property type="protein sequence ID" value="MSS83283.1"/>
    <property type="molecule type" value="Genomic_DNA"/>
</dbReference>
<dbReference type="PROSITE" id="PS51192">
    <property type="entry name" value="HELICASE_ATP_BIND_1"/>
    <property type="match status" value="1"/>
</dbReference>
<dbReference type="GO" id="GO:0008168">
    <property type="term" value="F:methyltransferase activity"/>
    <property type="evidence" value="ECO:0007669"/>
    <property type="project" value="InterPro"/>
</dbReference>
<dbReference type="InterPro" id="IPR053980">
    <property type="entry name" value="ISP_coupler"/>
</dbReference>
<dbReference type="InterPro" id="IPR029063">
    <property type="entry name" value="SAM-dependent_MTases_sf"/>
</dbReference>
<dbReference type="GO" id="GO:0016787">
    <property type="term" value="F:hydrolase activity"/>
    <property type="evidence" value="ECO:0007669"/>
    <property type="project" value="InterPro"/>
</dbReference>
<dbReference type="GO" id="GO:0004386">
    <property type="term" value="F:helicase activity"/>
    <property type="evidence" value="ECO:0007669"/>
    <property type="project" value="UniProtKB-KW"/>
</dbReference>
<dbReference type="InterPro" id="IPR011856">
    <property type="entry name" value="tRNA_endonuc-like_dom_sf"/>
</dbReference>
<dbReference type="Gene3D" id="3.40.50.300">
    <property type="entry name" value="P-loop containing nucleotide triphosphate hydrolases"/>
    <property type="match status" value="2"/>
</dbReference>
<dbReference type="PROSITE" id="PS00092">
    <property type="entry name" value="N6_MTASE"/>
    <property type="match status" value="1"/>
</dbReference>
<dbReference type="Pfam" id="PF22240">
    <property type="entry name" value="ISP_coupler"/>
    <property type="match status" value="1"/>
</dbReference>
<keyword evidence="3" id="KW-0378">Hydrolase</keyword>
<keyword evidence="4" id="KW-1185">Reference proteome</keyword>
<dbReference type="Gene3D" id="3.40.50.150">
    <property type="entry name" value="Vaccinia Virus protein VP39"/>
    <property type="match status" value="1"/>
</dbReference>
<dbReference type="RefSeq" id="WP_154542598.1">
    <property type="nucleotide sequence ID" value="NZ_VULO01000001.1"/>
</dbReference>
<reference evidence="3 4" key="1">
    <citation type="submission" date="2019-08" db="EMBL/GenBank/DDBJ databases">
        <title>In-depth cultivation of the pig gut microbiome towards novel bacterial diversity and tailored functional studies.</title>
        <authorList>
            <person name="Wylensek D."/>
            <person name="Hitch T.C.A."/>
            <person name="Clavel T."/>
        </authorList>
    </citation>
    <scope>NUCLEOTIDE SEQUENCE [LARGE SCALE GENOMIC DNA]</scope>
    <source>
        <strain evidence="3 4">WB03_NA08</strain>
    </source>
</reference>
<dbReference type="SMART" id="SM00490">
    <property type="entry name" value="HELICc"/>
    <property type="match status" value="1"/>
</dbReference>
<protein>
    <submittedName>
        <fullName evidence="3">DEAD/DEAH box helicase</fullName>
    </submittedName>
</protein>
<accession>A0A6N7W444</accession>
<comment type="caution">
    <text evidence="3">The sequence shown here is derived from an EMBL/GenBank/DDBJ whole genome shotgun (WGS) entry which is preliminary data.</text>
</comment>
<feature type="domain" description="Helicase ATP-binding" evidence="2">
    <location>
        <begin position="220"/>
        <end position="428"/>
    </location>
</feature>
<dbReference type="Gene3D" id="3.40.1350.10">
    <property type="match status" value="1"/>
</dbReference>
<name>A0A6N7W444_9ACTO</name>
<dbReference type="InterPro" id="IPR001650">
    <property type="entry name" value="Helicase_C-like"/>
</dbReference>